<dbReference type="InterPro" id="IPR021102">
    <property type="entry name" value="PNGase_A"/>
</dbReference>
<dbReference type="InterPro" id="IPR056948">
    <property type="entry name" value="PNGaseA_N"/>
</dbReference>
<reference evidence="3" key="2">
    <citation type="submission" date="2025-08" db="UniProtKB">
        <authorList>
            <consortium name="RefSeq"/>
        </authorList>
    </citation>
    <scope>IDENTIFICATION</scope>
</reference>
<protein>
    <submittedName>
        <fullName evidence="3">Peptide-N4-(N-acetyl-beta- glucosaminyl)asparagine amidase A-like</fullName>
    </submittedName>
</protein>
<dbReference type="PANTHER" id="PTHR31104">
    <property type="entry name" value="PEPTIDE-N4-(N-ACETYL-BETA-GLUCOSAMINYL)ASPARAGINE AMIDASE A PROTEIN"/>
    <property type="match status" value="1"/>
</dbReference>
<dbReference type="RefSeq" id="XP_015089060.1">
    <property type="nucleotide sequence ID" value="XM_015233574.2"/>
</dbReference>
<dbReference type="Pfam" id="PF12222">
    <property type="entry name" value="PNGaseA"/>
    <property type="match status" value="1"/>
</dbReference>
<gene>
    <name evidence="3" type="primary">LOC107032020</name>
</gene>
<dbReference type="Pfam" id="PF25156">
    <property type="entry name" value="PNGase_A_C"/>
    <property type="match status" value="1"/>
</dbReference>
<name>A0ABM1HQX9_SOLPN</name>
<evidence type="ECO:0000259" key="1">
    <source>
        <dbReference type="Pfam" id="PF12222"/>
    </source>
</evidence>
<dbReference type="GeneID" id="107032020"/>
<keyword evidence="2" id="KW-1185">Reference proteome</keyword>
<proteinExistence type="predicted"/>
<feature type="domain" description="Peptide N-acetyl-beta-D-glucosaminyl asparaginase amidase A N-terminal" evidence="1">
    <location>
        <begin position="72"/>
        <end position="382"/>
    </location>
</feature>
<evidence type="ECO:0000313" key="3">
    <source>
        <dbReference type="RefSeq" id="XP_015089060.1"/>
    </source>
</evidence>
<dbReference type="Proteomes" id="UP000694930">
    <property type="component" value="Chromosome 10"/>
</dbReference>
<organism evidence="2 3">
    <name type="scientific">Solanum pennellii</name>
    <name type="common">Tomato</name>
    <name type="synonym">Lycopersicon pennellii</name>
    <dbReference type="NCBI Taxonomy" id="28526"/>
    <lineage>
        <taxon>Eukaryota</taxon>
        <taxon>Viridiplantae</taxon>
        <taxon>Streptophyta</taxon>
        <taxon>Embryophyta</taxon>
        <taxon>Tracheophyta</taxon>
        <taxon>Spermatophyta</taxon>
        <taxon>Magnoliopsida</taxon>
        <taxon>eudicotyledons</taxon>
        <taxon>Gunneridae</taxon>
        <taxon>Pentapetalae</taxon>
        <taxon>asterids</taxon>
        <taxon>lamiids</taxon>
        <taxon>Solanales</taxon>
        <taxon>Solanaceae</taxon>
        <taxon>Solanoideae</taxon>
        <taxon>Solaneae</taxon>
        <taxon>Solanum</taxon>
        <taxon>Solanum subgen. Lycopersicon</taxon>
    </lineage>
</organism>
<accession>A0ABM1HQX9</accession>
<evidence type="ECO:0000313" key="2">
    <source>
        <dbReference type="Proteomes" id="UP000694930"/>
    </source>
</evidence>
<sequence>MILKAQSSMAASSSIFLVYFLLPLFSTATLHSTSSLYRSQLITQQESSPKNATPTTFFEVTKPIKLPKTKPFSHLILEHDFGSTYRKPPILANYTPPFNCPSQKFSKIVLEWRATCKGRQFDRIFGVWVSGVEIFRSCTAEPTKNGIFWTVKKDITRYSSLLMKNQIFAVYLGNIVDSTYTGVYHVEIFVHFYPAKVRLGGFDSGADLIVPISRNMHLNDGLWFEIENSTDVQSKDFKIPPNVYRAVLEVYVSFHENDEFWYGNPPNEYISSNNLSIAGNGAFREVVVSLDEMVVGVVWPFTVIYTGGVNPLFWRPISGIGSFDLPSYDIEITPLLGKILDGNSHKISFRVTDALNVWYVDANLHLWLDGKRMKTEGKLLKYSCLPLSLSVLTNFTGFNGSFITNASRSITLTGMVKSSYGAITTKSSQSLSYSNHMVMGNEGNLQIVDQIIEFNDTVYATTPSSSVHSLESFKKYLLKMYSDNVDQGNQSYTSISNLTLGLDDKRVKGSKYGSSVSSVNNLQNAQGYMIVKGHLVVKGLGSTQQVYKHNDDSCCYSRNISSSNYTILYDKVSNSCSNSTWSHWPLRIDKRRSLPG</sequence>
<reference evidence="2" key="1">
    <citation type="journal article" date="2014" name="Nat. Genet.">
        <title>The genome of the stress-tolerant wild tomato species Solanum pennellii.</title>
        <authorList>
            <person name="Bolger A."/>
            <person name="Scossa F."/>
            <person name="Bolger M.E."/>
            <person name="Lanz C."/>
            <person name="Maumus F."/>
            <person name="Tohge T."/>
            <person name="Quesneville H."/>
            <person name="Alseekh S."/>
            <person name="Sorensen I."/>
            <person name="Lichtenstein G."/>
            <person name="Fich E.A."/>
            <person name="Conte M."/>
            <person name="Keller H."/>
            <person name="Schneeberger K."/>
            <person name="Schwacke R."/>
            <person name="Ofner I."/>
            <person name="Vrebalov J."/>
            <person name="Xu Y."/>
            <person name="Osorio S."/>
            <person name="Aflitos S.A."/>
            <person name="Schijlen E."/>
            <person name="Jimenez-Gomez J.M."/>
            <person name="Ryngajllo M."/>
            <person name="Kimura S."/>
            <person name="Kumar R."/>
            <person name="Koenig D."/>
            <person name="Headland L.R."/>
            <person name="Maloof J.N."/>
            <person name="Sinha N."/>
            <person name="van Ham R.C."/>
            <person name="Lankhorst R.K."/>
            <person name="Mao L."/>
            <person name="Vogel A."/>
            <person name="Arsova B."/>
            <person name="Panstruga R."/>
            <person name="Fei Z."/>
            <person name="Rose J.K."/>
            <person name="Zamir D."/>
            <person name="Carrari F."/>
            <person name="Giovannoni J.J."/>
            <person name="Weigel D."/>
            <person name="Usadel B."/>
            <person name="Fernie A.R."/>
        </authorList>
    </citation>
    <scope>NUCLEOTIDE SEQUENCE [LARGE SCALE GENOMIC DNA]</scope>
    <source>
        <strain evidence="2">cv. LA0716</strain>
    </source>
</reference>